<dbReference type="AlphaFoldDB" id="A0AAV9J956"/>
<feature type="domain" description="R3H" evidence="2">
    <location>
        <begin position="97"/>
        <end position="160"/>
    </location>
</feature>
<dbReference type="SUPFAM" id="SSF82708">
    <property type="entry name" value="R3H domain"/>
    <property type="match status" value="1"/>
</dbReference>
<gene>
    <name evidence="3" type="ORF">LTR36_007890</name>
</gene>
<dbReference type="Proteomes" id="UP001324427">
    <property type="component" value="Unassembled WGS sequence"/>
</dbReference>
<dbReference type="PROSITE" id="PS51061">
    <property type="entry name" value="R3H"/>
    <property type="match status" value="1"/>
</dbReference>
<dbReference type="GO" id="GO:0000977">
    <property type="term" value="F:RNA polymerase II transcription regulatory region sequence-specific DNA binding"/>
    <property type="evidence" value="ECO:0007669"/>
    <property type="project" value="TreeGrafter"/>
</dbReference>
<dbReference type="InterPro" id="IPR001374">
    <property type="entry name" value="R3H_dom"/>
</dbReference>
<sequence>MENQCHAPYPCKEDKPCQSKIYITCSCQAQKQEAKCGASKTGDGNTEKSLPCNDECARLERNRKLALALNIDQSSHVGNADHIPYSTDTLNLFSEHVKWCQTHEREFRVFASSDDEKRLRFKPMKAHERAFVHALAGDFGLDSESMDPEPMRFCTIYKTPRFVSPPNKTLAEALRIRSAHRSTSASADVSDNEGAAKKTKASNEVGAPYDAFVISNPRFGLTVDELRAELTSVLHPGLAVTFNIDFLPNEEILLKGVSRTLSPHDLQQALVNIKTPLVAAVTAKSYGNAQLCSTDSSLNILRRESDSLSTDGWSRVAAKKAAPKMALQSGGISGSNNIFAALTGSKVTFARKKPEKVKPKQVPIVDDWEAAELAEEEKENATSGDEDSGLYAGVALSAPTPTDELGAVSPPDDAVAETATGGALASDNTNRTQEVDAEGVTAQDWASQAEQAAQ</sequence>
<dbReference type="GO" id="GO:0005634">
    <property type="term" value="C:nucleus"/>
    <property type="evidence" value="ECO:0007669"/>
    <property type="project" value="TreeGrafter"/>
</dbReference>
<dbReference type="Gene3D" id="3.30.1370.50">
    <property type="entry name" value="R3H-like domain"/>
    <property type="match status" value="1"/>
</dbReference>
<name>A0AAV9J956_9PEZI</name>
<dbReference type="PANTHER" id="PTHR12360:SF12">
    <property type="entry name" value="TRANSCRIPTIONAL REPRESSOR NF-X1"/>
    <property type="match status" value="1"/>
</dbReference>
<accession>A0AAV9J956</accession>
<organism evidence="3 4">
    <name type="scientific">Oleoguttula mirabilis</name>
    <dbReference type="NCBI Taxonomy" id="1507867"/>
    <lineage>
        <taxon>Eukaryota</taxon>
        <taxon>Fungi</taxon>
        <taxon>Dikarya</taxon>
        <taxon>Ascomycota</taxon>
        <taxon>Pezizomycotina</taxon>
        <taxon>Dothideomycetes</taxon>
        <taxon>Dothideomycetidae</taxon>
        <taxon>Mycosphaerellales</taxon>
        <taxon>Teratosphaeriaceae</taxon>
        <taxon>Oleoguttula</taxon>
    </lineage>
</organism>
<dbReference type="Pfam" id="PF01424">
    <property type="entry name" value="R3H"/>
    <property type="match status" value="1"/>
</dbReference>
<dbReference type="InterPro" id="IPR036867">
    <property type="entry name" value="R3H_dom_sf"/>
</dbReference>
<proteinExistence type="predicted"/>
<feature type="region of interest" description="Disordered" evidence="1">
    <location>
        <begin position="373"/>
        <end position="454"/>
    </location>
</feature>
<dbReference type="EMBL" id="JAVFHQ010000051">
    <property type="protein sequence ID" value="KAK4541593.1"/>
    <property type="molecule type" value="Genomic_DNA"/>
</dbReference>
<dbReference type="PANTHER" id="PTHR12360">
    <property type="entry name" value="NUCLEAR TRANSCRIPTION FACTOR, X-BOX BINDING 1 NFX1"/>
    <property type="match status" value="1"/>
</dbReference>
<protein>
    <recommendedName>
        <fullName evidence="2">R3H domain-containing protein</fullName>
    </recommendedName>
</protein>
<feature type="region of interest" description="Disordered" evidence="1">
    <location>
        <begin position="182"/>
        <end position="202"/>
    </location>
</feature>
<feature type="compositionally biased region" description="Acidic residues" evidence="1">
    <location>
        <begin position="373"/>
        <end position="388"/>
    </location>
</feature>
<evidence type="ECO:0000256" key="1">
    <source>
        <dbReference type="SAM" id="MobiDB-lite"/>
    </source>
</evidence>
<dbReference type="GO" id="GO:0000981">
    <property type="term" value="F:DNA-binding transcription factor activity, RNA polymerase II-specific"/>
    <property type="evidence" value="ECO:0007669"/>
    <property type="project" value="TreeGrafter"/>
</dbReference>
<dbReference type="InterPro" id="IPR034078">
    <property type="entry name" value="NFX1_fam"/>
</dbReference>
<dbReference type="SMART" id="SM00393">
    <property type="entry name" value="R3H"/>
    <property type="match status" value="1"/>
</dbReference>
<feature type="compositionally biased region" description="Polar residues" evidence="1">
    <location>
        <begin position="444"/>
        <end position="454"/>
    </location>
</feature>
<evidence type="ECO:0000313" key="4">
    <source>
        <dbReference type="Proteomes" id="UP001324427"/>
    </source>
</evidence>
<evidence type="ECO:0000313" key="3">
    <source>
        <dbReference type="EMBL" id="KAK4541593.1"/>
    </source>
</evidence>
<comment type="caution">
    <text evidence="3">The sequence shown here is derived from an EMBL/GenBank/DDBJ whole genome shotgun (WGS) entry which is preliminary data.</text>
</comment>
<keyword evidence="4" id="KW-1185">Reference proteome</keyword>
<reference evidence="3 4" key="1">
    <citation type="submission" date="2021-11" db="EMBL/GenBank/DDBJ databases">
        <title>Black yeast isolated from Biological Soil Crust.</title>
        <authorList>
            <person name="Kurbessoian T."/>
        </authorList>
    </citation>
    <scope>NUCLEOTIDE SEQUENCE [LARGE SCALE GENOMIC DNA]</scope>
    <source>
        <strain evidence="3 4">CCFEE 5522</strain>
    </source>
</reference>
<dbReference type="GO" id="GO:0000122">
    <property type="term" value="P:negative regulation of transcription by RNA polymerase II"/>
    <property type="evidence" value="ECO:0007669"/>
    <property type="project" value="TreeGrafter"/>
</dbReference>
<dbReference type="FunFam" id="3.30.1370.50:FF:000006">
    <property type="entry name" value="NF-X1 finger transcription factor"/>
    <property type="match status" value="1"/>
</dbReference>
<evidence type="ECO:0000259" key="2">
    <source>
        <dbReference type="PROSITE" id="PS51061"/>
    </source>
</evidence>